<dbReference type="PANTHER" id="PTHR46696">
    <property type="entry name" value="P450, PUTATIVE (EUROFUNG)-RELATED"/>
    <property type="match status" value="1"/>
</dbReference>
<evidence type="ECO:0000313" key="9">
    <source>
        <dbReference type="Proteomes" id="UP000292346"/>
    </source>
</evidence>
<dbReference type="SUPFAM" id="SSF48264">
    <property type="entry name" value="Cytochrome P450"/>
    <property type="match status" value="1"/>
</dbReference>
<reference evidence="8 9" key="1">
    <citation type="submission" date="2019-02" db="EMBL/GenBank/DDBJ databases">
        <title>Kribbella capetownensis sp. nov. and Kribbella speibonae sp. nov., isolated from soil.</title>
        <authorList>
            <person name="Curtis S.M."/>
            <person name="Norton I."/>
            <person name="Everest G.J."/>
            <person name="Meyers P.R."/>
        </authorList>
    </citation>
    <scope>NUCLEOTIDE SEQUENCE [LARGE SCALE GENOMIC DNA]</scope>
    <source>
        <strain evidence="8 9">KCTC 29219</strain>
    </source>
</reference>
<comment type="caution">
    <text evidence="8">The sequence shown here is derived from an EMBL/GenBank/DDBJ whole genome shotgun (WGS) entry which is preliminary data.</text>
</comment>
<proteinExistence type="inferred from homology"/>
<keyword evidence="5 7" id="KW-0408">Iron</keyword>
<dbReference type="OrthoDB" id="502624at2"/>
<dbReference type="EMBL" id="SJJZ01000004">
    <property type="protein sequence ID" value="TCC03630.1"/>
    <property type="molecule type" value="Genomic_DNA"/>
</dbReference>
<dbReference type="PROSITE" id="PS00086">
    <property type="entry name" value="CYTOCHROME_P450"/>
    <property type="match status" value="1"/>
</dbReference>
<keyword evidence="3 7" id="KW-0479">Metal-binding</keyword>
<dbReference type="FunFam" id="1.10.630.10:FF:000018">
    <property type="entry name" value="Cytochrome P450 monooxygenase"/>
    <property type="match status" value="1"/>
</dbReference>
<dbReference type="InterPro" id="IPR001128">
    <property type="entry name" value="Cyt_P450"/>
</dbReference>
<evidence type="ECO:0000256" key="4">
    <source>
        <dbReference type="ARBA" id="ARBA00023002"/>
    </source>
</evidence>
<dbReference type="Proteomes" id="UP000292346">
    <property type="component" value="Unassembled WGS sequence"/>
</dbReference>
<sequence length="399" mass="43817">MTTPVYPMTRAEGCPFDPPPKLRELQDEAALVKVQVFDKTAWLVTRYADQRKLLADPRLSADVSTPGYPSQTAMAPKSDDGVGIGFILMDDPEHARLRRMVTAPFMIKRVEAMRPAVQKIVDGLIDDLLAGPKPVDLMEAFALPVPSLVICTLLGVPYADHDFFQQNSKQLISLTATPEERGQAHGNLGAYLYNLVGEKLENPGDDLLSGLTERVKAGELARQDAAGMGVLLLLAGHETTANMIALGTLALLEHPPQLAVLQETDDPKVVAGAVEELLRYLNITHNGRRRAVLEDIELDGQVIKAGEGLIFPNDIGNRDPSAFPDPDTLDLHRDARHHVAFGFGVHQCLGQPLARMELQVVYSTLYRRIPTLRRAAELDEIPFKHDGSVYGVHSLPVTW</sequence>
<keyword evidence="9" id="KW-1185">Reference proteome</keyword>
<dbReference type="CDD" id="cd11030">
    <property type="entry name" value="CYP105-like"/>
    <property type="match status" value="1"/>
</dbReference>
<dbReference type="GO" id="GO:0016705">
    <property type="term" value="F:oxidoreductase activity, acting on paired donors, with incorporation or reduction of molecular oxygen"/>
    <property type="evidence" value="ECO:0007669"/>
    <property type="project" value="InterPro"/>
</dbReference>
<evidence type="ECO:0000256" key="2">
    <source>
        <dbReference type="ARBA" id="ARBA00022617"/>
    </source>
</evidence>
<dbReference type="InterPro" id="IPR002397">
    <property type="entry name" value="Cyt_P450_B"/>
</dbReference>
<evidence type="ECO:0000256" key="7">
    <source>
        <dbReference type="RuleBase" id="RU000461"/>
    </source>
</evidence>
<name>A0A4R0H4G3_9ACTN</name>
<dbReference type="PRINTS" id="PR00359">
    <property type="entry name" value="BP450"/>
</dbReference>
<dbReference type="PRINTS" id="PR00385">
    <property type="entry name" value="P450"/>
</dbReference>
<protein>
    <submittedName>
        <fullName evidence="8">Cytochrome P450</fullName>
    </submittedName>
</protein>
<organism evidence="8 9">
    <name type="scientific">Kribbella soli</name>
    <dbReference type="NCBI Taxonomy" id="1124743"/>
    <lineage>
        <taxon>Bacteria</taxon>
        <taxon>Bacillati</taxon>
        <taxon>Actinomycetota</taxon>
        <taxon>Actinomycetes</taxon>
        <taxon>Propionibacteriales</taxon>
        <taxon>Kribbellaceae</taxon>
        <taxon>Kribbella</taxon>
    </lineage>
</organism>
<dbReference type="PANTHER" id="PTHR46696:SF1">
    <property type="entry name" value="CYTOCHROME P450 YJIB-RELATED"/>
    <property type="match status" value="1"/>
</dbReference>
<dbReference type="Pfam" id="PF00067">
    <property type="entry name" value="p450"/>
    <property type="match status" value="1"/>
</dbReference>
<dbReference type="InterPro" id="IPR036396">
    <property type="entry name" value="Cyt_P450_sf"/>
</dbReference>
<comment type="similarity">
    <text evidence="1 7">Belongs to the cytochrome P450 family.</text>
</comment>
<dbReference type="AlphaFoldDB" id="A0A4R0H4G3"/>
<gene>
    <name evidence="8" type="ORF">E0H45_31335</name>
</gene>
<dbReference type="GO" id="GO:0004497">
    <property type="term" value="F:monooxygenase activity"/>
    <property type="evidence" value="ECO:0007669"/>
    <property type="project" value="UniProtKB-KW"/>
</dbReference>
<dbReference type="GO" id="GO:0005506">
    <property type="term" value="F:iron ion binding"/>
    <property type="evidence" value="ECO:0007669"/>
    <property type="project" value="InterPro"/>
</dbReference>
<accession>A0A4R0H4G3</accession>
<dbReference type="GO" id="GO:0020037">
    <property type="term" value="F:heme binding"/>
    <property type="evidence" value="ECO:0007669"/>
    <property type="project" value="InterPro"/>
</dbReference>
<evidence type="ECO:0000256" key="1">
    <source>
        <dbReference type="ARBA" id="ARBA00010617"/>
    </source>
</evidence>
<keyword evidence="6 7" id="KW-0503">Monooxygenase</keyword>
<evidence type="ECO:0000256" key="3">
    <source>
        <dbReference type="ARBA" id="ARBA00022723"/>
    </source>
</evidence>
<keyword evidence="2 7" id="KW-0349">Heme</keyword>
<evidence type="ECO:0000313" key="8">
    <source>
        <dbReference type="EMBL" id="TCC03630.1"/>
    </source>
</evidence>
<keyword evidence="4 7" id="KW-0560">Oxidoreductase</keyword>
<dbReference type="Gene3D" id="1.10.630.10">
    <property type="entry name" value="Cytochrome P450"/>
    <property type="match status" value="1"/>
</dbReference>
<evidence type="ECO:0000256" key="5">
    <source>
        <dbReference type="ARBA" id="ARBA00023004"/>
    </source>
</evidence>
<dbReference type="InterPro" id="IPR017972">
    <property type="entry name" value="Cyt_P450_CS"/>
</dbReference>
<evidence type="ECO:0000256" key="6">
    <source>
        <dbReference type="ARBA" id="ARBA00023033"/>
    </source>
</evidence>
<dbReference type="RefSeq" id="WP_131344155.1">
    <property type="nucleotide sequence ID" value="NZ_SJJZ01000004.1"/>
</dbReference>